<dbReference type="EMBL" id="LT984809">
    <property type="protein sequence ID" value="SPD49198.1"/>
    <property type="molecule type" value="Genomic_DNA"/>
</dbReference>
<gene>
    <name evidence="2" type="ORF">CBM2612_P0543</name>
    <name evidence="1" type="ORF">CBM2613_P60086</name>
</gene>
<geneLocation type="plasmid" evidence="1">
    <name>CBM2613_p</name>
</geneLocation>
<dbReference type="AlphaFoldDB" id="A0A375EE03"/>
<evidence type="ECO:0000313" key="1">
    <source>
        <dbReference type="EMBL" id="SOZ74684.1"/>
    </source>
</evidence>
<evidence type="ECO:0000313" key="3">
    <source>
        <dbReference type="Proteomes" id="UP000256952"/>
    </source>
</evidence>
<keyword evidence="1" id="KW-0614">Plasmid</keyword>
<dbReference type="Proteomes" id="UP000256952">
    <property type="component" value="Plasmid CBM2613_p"/>
</dbReference>
<evidence type="ECO:0000313" key="2">
    <source>
        <dbReference type="EMBL" id="SPD49198.1"/>
    </source>
</evidence>
<accession>A0A375EE03</accession>
<proteinExistence type="predicted"/>
<sequence length="52" mass="5835">MYVSPNNASFIAPDFPVGRFFNVCVRVYDAALDGITDTLVPTPLMENQTRNR</sequence>
<organism evidence="1 3">
    <name type="scientific">Cupriavidus taiwanensis</name>
    <dbReference type="NCBI Taxonomy" id="164546"/>
    <lineage>
        <taxon>Bacteria</taxon>
        <taxon>Pseudomonadati</taxon>
        <taxon>Pseudomonadota</taxon>
        <taxon>Betaproteobacteria</taxon>
        <taxon>Burkholderiales</taxon>
        <taxon>Burkholderiaceae</taxon>
        <taxon>Cupriavidus</taxon>
    </lineage>
</organism>
<geneLocation type="plasmid" evidence="2">
    <name>I</name>
</geneLocation>
<reference evidence="2 3" key="1">
    <citation type="submission" date="2018-01" db="EMBL/GenBank/DDBJ databases">
        <authorList>
            <person name="Gaut B.S."/>
            <person name="Morton B.R."/>
            <person name="Clegg M.T."/>
            <person name="Duvall M.R."/>
        </authorList>
    </citation>
    <scope>NUCLEOTIDE SEQUENCE [LARGE SCALE GENOMIC DNA]</scope>
    <source>
        <strain evidence="2">Cupriavidus taiwanensis STM 8555</strain>
        <plasmid evidence="2">I</plasmid>
        <plasmid evidence="3">Plasmid cbm2613_p</plasmid>
    </source>
</reference>
<dbReference type="EMBL" id="LT976981">
    <property type="protein sequence ID" value="SOZ74684.1"/>
    <property type="molecule type" value="Genomic_DNA"/>
</dbReference>
<name>A0A375EE03_9BURK</name>
<reference evidence="1" key="2">
    <citation type="submission" date="2018-01" db="EMBL/GenBank/DDBJ databases">
        <authorList>
            <person name="Clerissi C."/>
        </authorList>
    </citation>
    <scope>NUCLEOTIDE SEQUENCE</scope>
    <source>
        <strain evidence="1">Cupriavidus taiwanensis STM 8556</strain>
        <plasmid evidence="1">CBM2613_p</plasmid>
    </source>
</reference>
<geneLocation type="plasmid" evidence="3">
    <name>cbm2613_p</name>
</geneLocation>
<protein>
    <submittedName>
        <fullName evidence="1">Uncharacterized protein</fullName>
    </submittedName>
</protein>